<gene>
    <name evidence="3" type="ORF">MEDL_56765</name>
</gene>
<dbReference type="EC" id="2.3.2.27" evidence="3"/>
<dbReference type="SUPFAM" id="SSF57845">
    <property type="entry name" value="B-box zinc-binding domain"/>
    <property type="match status" value="1"/>
</dbReference>
<keyword evidence="3" id="KW-0808">Transferase</keyword>
<comment type="caution">
    <text evidence="3">The sequence shown here is derived from an EMBL/GenBank/DDBJ whole genome shotgun (WGS) entry which is preliminary data.</text>
</comment>
<dbReference type="SMART" id="SM00336">
    <property type="entry name" value="BBOX"/>
    <property type="match status" value="2"/>
</dbReference>
<dbReference type="AlphaFoldDB" id="A0A8S3UQQ8"/>
<organism evidence="3 4">
    <name type="scientific">Mytilus edulis</name>
    <name type="common">Blue mussel</name>
    <dbReference type="NCBI Taxonomy" id="6550"/>
    <lineage>
        <taxon>Eukaryota</taxon>
        <taxon>Metazoa</taxon>
        <taxon>Spiralia</taxon>
        <taxon>Lophotrochozoa</taxon>
        <taxon>Mollusca</taxon>
        <taxon>Bivalvia</taxon>
        <taxon>Autobranchia</taxon>
        <taxon>Pteriomorphia</taxon>
        <taxon>Mytilida</taxon>
        <taxon>Mytiloidea</taxon>
        <taxon>Mytilidae</taxon>
        <taxon>Mytilinae</taxon>
        <taxon>Mytilus</taxon>
    </lineage>
</organism>
<dbReference type="Gene3D" id="3.30.160.60">
    <property type="entry name" value="Classic Zinc Finger"/>
    <property type="match status" value="1"/>
</dbReference>
<evidence type="ECO:0000313" key="3">
    <source>
        <dbReference type="EMBL" id="CAG2244703.1"/>
    </source>
</evidence>
<dbReference type="InterPro" id="IPR000315">
    <property type="entry name" value="Znf_B-box"/>
</dbReference>
<name>A0A8S3UQQ8_MYTED</name>
<dbReference type="Pfam" id="PF00643">
    <property type="entry name" value="zf-B_box"/>
    <property type="match status" value="1"/>
</dbReference>
<feature type="domain" description="B box-type" evidence="2">
    <location>
        <begin position="59"/>
        <end position="99"/>
    </location>
</feature>
<dbReference type="GO" id="GO:0008270">
    <property type="term" value="F:zinc ion binding"/>
    <property type="evidence" value="ECO:0007669"/>
    <property type="project" value="UniProtKB-KW"/>
</dbReference>
<evidence type="ECO:0000256" key="1">
    <source>
        <dbReference type="PROSITE-ProRule" id="PRU00024"/>
    </source>
</evidence>
<dbReference type="PROSITE" id="PS50119">
    <property type="entry name" value="ZF_BBOX"/>
    <property type="match status" value="1"/>
</dbReference>
<keyword evidence="1" id="KW-0479">Metal-binding</keyword>
<keyword evidence="4" id="KW-1185">Reference proteome</keyword>
<dbReference type="CDD" id="cd19757">
    <property type="entry name" value="Bbox1"/>
    <property type="match status" value="1"/>
</dbReference>
<dbReference type="PANTHER" id="PTHR25462:SF296">
    <property type="entry name" value="MEIOTIC P26, ISOFORM F"/>
    <property type="match status" value="1"/>
</dbReference>
<dbReference type="Proteomes" id="UP000683360">
    <property type="component" value="Unassembled WGS sequence"/>
</dbReference>
<dbReference type="GO" id="GO:0061630">
    <property type="term" value="F:ubiquitin protein ligase activity"/>
    <property type="evidence" value="ECO:0007669"/>
    <property type="project" value="UniProtKB-EC"/>
</dbReference>
<keyword evidence="3" id="KW-0012">Acyltransferase</keyword>
<dbReference type="PANTHER" id="PTHR25462">
    <property type="entry name" value="BONUS, ISOFORM C-RELATED"/>
    <property type="match status" value="1"/>
</dbReference>
<proteinExistence type="predicted"/>
<evidence type="ECO:0000259" key="2">
    <source>
        <dbReference type="PROSITE" id="PS50119"/>
    </source>
</evidence>
<reference evidence="3" key="1">
    <citation type="submission" date="2021-03" db="EMBL/GenBank/DDBJ databases">
        <authorList>
            <person name="Bekaert M."/>
        </authorList>
    </citation>
    <scope>NUCLEOTIDE SEQUENCE</scope>
</reference>
<dbReference type="InterPro" id="IPR047153">
    <property type="entry name" value="TRIM45/56/19-like"/>
</dbReference>
<dbReference type="EMBL" id="CAJPWZ010002747">
    <property type="protein sequence ID" value="CAG2244703.1"/>
    <property type="molecule type" value="Genomic_DNA"/>
</dbReference>
<dbReference type="OrthoDB" id="6112405at2759"/>
<evidence type="ECO:0000313" key="4">
    <source>
        <dbReference type="Proteomes" id="UP000683360"/>
    </source>
</evidence>
<keyword evidence="1" id="KW-0863">Zinc-finger</keyword>
<sequence length="592" mass="66799">MNTKAQAASEACEICVSAYRSHYCLECEQYFCDNCKGFHKRQRVTKHHQFQSSSDVIPEGKSKCKDHNEDVSFVCNTCNVAVCSSCVTGSHSGHAFSKLLDSISQLKETNTTDLRSKVHEATQNMKQIEEGLKAFDVKVEGIVKAITEEGTKIKTMVDKCISEKIASVKDQSRKERDKLTKLLEDTQMDLKAGRDLDKKIHELNKTRNDGKLLQSLQKLTDYIAKLTVKPIPEFPNIQYTAKSATDNDVKQLFGNYIISEMRTQQTMNRERELPSPKSDYKQEVNTKARGRYLYRCKKCGKGDLIDWCLGSDELRDDIFPCTWIGHNASGTIKIQNGWLTINTADIRRLSEFNPAQDSSLSETERLSDDNNVFKMEPGRTIFMMLQVCNEAVLCTPLQIASVLVINDKSVVCPLMNGDHGIRLEMKPDTGTCQSYRRKRHASHPDEIDIVTSNSGILTGQSLLLQPMDNATLTANYLSSASDNFLPYIVNPYNTTDKLKRLLHGRWNKSEFTFCLASVGHVPYSGPITMTYDDTEDGKNSGMKLIITHWNPRNQQWEITSRSCLGVDGVTDLEVQDPTHSSTHTIKVIKFNN</sequence>
<protein>
    <submittedName>
        <fullName evidence="3">TRIM28</fullName>
        <ecNumber evidence="3">2.3.2.27</ecNumber>
    </submittedName>
</protein>
<accession>A0A8S3UQQ8</accession>
<keyword evidence="1" id="KW-0862">Zinc</keyword>